<evidence type="ECO:0000313" key="2">
    <source>
        <dbReference type="EMBL" id="CAD5961272.1"/>
    </source>
</evidence>
<dbReference type="EMBL" id="LR882963">
    <property type="protein sequence ID" value="CAD5961272.1"/>
    <property type="molecule type" value="Genomic_DNA"/>
</dbReference>
<dbReference type="EMBL" id="LR882963">
    <property type="protein sequence ID" value="CAD5960790.1"/>
    <property type="molecule type" value="Genomic_DNA"/>
</dbReference>
<name>A0AAD1Q3N9_PLAAG</name>
<evidence type="ECO:0000313" key="1">
    <source>
        <dbReference type="EMBL" id="CAD5960790.1"/>
    </source>
</evidence>
<dbReference type="AlphaFoldDB" id="A0AAD1Q3N9"/>
<dbReference type="Proteomes" id="UP001153761">
    <property type="component" value="Chromosome"/>
</dbReference>
<reference evidence="1" key="1">
    <citation type="submission" date="2020-09" db="EMBL/GenBank/DDBJ databases">
        <authorList>
            <person name="Blom J."/>
        </authorList>
    </citation>
    <scope>NUCLEOTIDE SEQUENCE</scope>
    <source>
        <strain evidence="1">No.66</strain>
    </source>
</reference>
<organism evidence="1 3">
    <name type="scientific">Planktothrix agardhii</name>
    <name type="common">Oscillatoria agardhii</name>
    <dbReference type="NCBI Taxonomy" id="1160"/>
    <lineage>
        <taxon>Bacteria</taxon>
        <taxon>Bacillati</taxon>
        <taxon>Cyanobacteriota</taxon>
        <taxon>Cyanophyceae</taxon>
        <taxon>Oscillatoriophycideae</taxon>
        <taxon>Oscillatoriales</taxon>
        <taxon>Microcoleaceae</taxon>
        <taxon>Planktothrix</taxon>
    </lineage>
</organism>
<dbReference type="RefSeq" id="WP_254032494.1">
    <property type="nucleotide sequence ID" value="NZ_LR882963.1"/>
</dbReference>
<evidence type="ECO:0000313" key="3">
    <source>
        <dbReference type="Proteomes" id="UP001153761"/>
    </source>
</evidence>
<proteinExistence type="predicted"/>
<accession>A0AAD1Q3N9</accession>
<sequence>MSQIINSQKQAEKDINEAWKSHRLVKSMVYGAHNRLVAKVEECLAKNNIHTDFNDVILKD</sequence>
<gene>
    <name evidence="1" type="ORF">PANO66_03271</name>
    <name evidence="2" type="ORF">PANO66_03302</name>
</gene>
<protein>
    <submittedName>
        <fullName evidence="1">Uncharacterized protein</fullName>
    </submittedName>
</protein>